<feature type="transmembrane region" description="Helical" evidence="6">
    <location>
        <begin position="227"/>
        <end position="245"/>
    </location>
</feature>
<evidence type="ECO:0000313" key="8">
    <source>
        <dbReference type="EMBL" id="CAK9104105.1"/>
    </source>
</evidence>
<dbReference type="Gene3D" id="1.20.120.350">
    <property type="entry name" value="Voltage-gated potassium channels. Chain C"/>
    <property type="match status" value="1"/>
</dbReference>
<evidence type="ECO:0000256" key="6">
    <source>
        <dbReference type="SAM" id="Phobius"/>
    </source>
</evidence>
<feature type="transmembrane region" description="Helical" evidence="6">
    <location>
        <begin position="290"/>
        <end position="315"/>
    </location>
</feature>
<organism evidence="8 9">
    <name type="scientific">Durusdinium trenchii</name>
    <dbReference type="NCBI Taxonomy" id="1381693"/>
    <lineage>
        <taxon>Eukaryota</taxon>
        <taxon>Sar</taxon>
        <taxon>Alveolata</taxon>
        <taxon>Dinophyceae</taxon>
        <taxon>Suessiales</taxon>
        <taxon>Symbiodiniaceae</taxon>
        <taxon>Durusdinium</taxon>
    </lineage>
</organism>
<evidence type="ECO:0000313" key="9">
    <source>
        <dbReference type="Proteomes" id="UP001642484"/>
    </source>
</evidence>
<evidence type="ECO:0000256" key="5">
    <source>
        <dbReference type="SAM" id="MobiDB-lite"/>
    </source>
</evidence>
<feature type="region of interest" description="Disordered" evidence="5">
    <location>
        <begin position="59"/>
        <end position="86"/>
    </location>
</feature>
<evidence type="ECO:0000256" key="1">
    <source>
        <dbReference type="ARBA" id="ARBA00004141"/>
    </source>
</evidence>
<keyword evidence="3 6" id="KW-1133">Transmembrane helix</keyword>
<feature type="domain" description="Ion transport" evidence="7">
    <location>
        <begin position="145"/>
        <end position="370"/>
    </location>
</feature>
<evidence type="ECO:0000259" key="7">
    <source>
        <dbReference type="Pfam" id="PF00520"/>
    </source>
</evidence>
<dbReference type="SUPFAM" id="SSF81324">
    <property type="entry name" value="Voltage-gated potassium channels"/>
    <property type="match status" value="1"/>
</dbReference>
<evidence type="ECO:0000256" key="4">
    <source>
        <dbReference type="ARBA" id="ARBA00023136"/>
    </source>
</evidence>
<gene>
    <name evidence="8" type="ORF">CCMP2556_LOCUS48827</name>
</gene>
<reference evidence="8 9" key="1">
    <citation type="submission" date="2024-02" db="EMBL/GenBank/DDBJ databases">
        <authorList>
            <person name="Chen Y."/>
            <person name="Shah S."/>
            <person name="Dougan E. K."/>
            <person name="Thang M."/>
            <person name="Chan C."/>
        </authorList>
    </citation>
    <scope>NUCLEOTIDE SEQUENCE [LARGE SCALE GENOMIC DNA]</scope>
</reference>
<protein>
    <recommendedName>
        <fullName evidence="7">Ion transport domain-containing protein</fullName>
    </recommendedName>
</protein>
<name>A0ABP0RVA1_9DINO</name>
<keyword evidence="4 6" id="KW-0472">Membrane</keyword>
<comment type="caution">
    <text evidence="8">The sequence shown here is derived from an EMBL/GenBank/DDBJ whole genome shotgun (WGS) entry which is preliminary data.</text>
</comment>
<sequence>MVFDPAVRAVRSKVWLRSHTAAGPPTAADGFGAHEVPRSPLLVAPPPCSLFTAEPFQLPEAETPPDSMPLSQMSPTGADRAESNRPALALSKSTVERFQGPDKKGGPLKKIVAELREEQEARERKKEEKGFWRKLQRNVSELVLSRWFEYVTGLVILLNMVTIGIEAELSAHGTSESWAVDAERVFLALYTIAFRERTVRAHSAVFDWPQLVQEITLRIIGLGTKNLTILWFYLDFFLVAIGLLARVAVPVFGLGDLAGFEKLLLVRCLRLLRLVRALRMISHFKVMWRLVYSLLTAGQTLLSTAVLTLLALFIFGCVALEFITKDLALKEHPETGPIVQDYFDTLPMAILTLTQFVTLDSVAQIYYPLIVMPVSRPRSMEDWLYVLPDCVTSESWAVTISQPKAQLLHRPCPWGGHLVKFDLKGIEIADAPENTANLIVRPEVRAAMSGWCAPGISGFQGSHTTIRSSEFVAPGEAIIESKTSSWLMHLCAVLFGEMSGKKLSHFFHDPQVPVVLHQKIRRNYPSEGDSAVAIWEEGGEVQEGFLLIRPDREKGKFNVMFVMRILQGKFAPWATFQFRLLMEGVHRSTQFFLNRPNIRELREVSEKFYVTLSIQSFKRGLPMVPCSSKPTVTIDAGERFCLKLWRCYKTERRGAAGSKGKFFLSEYLTILVNALGEDIETFDTLDGLEVVPYQCIVRRSDWERVRMRFFDIYPLAKAAYRRANGGTYAPSVHEEVETKFNLQEPKRIEEDESLGMPKLVVRNTFLDLEEEDTQDPADRPKRRTRSAKRFPVELSVAEFA</sequence>
<dbReference type="InterPro" id="IPR043203">
    <property type="entry name" value="VGCC_Ca_Na"/>
</dbReference>
<feature type="region of interest" description="Disordered" evidence="5">
    <location>
        <begin position="767"/>
        <end position="786"/>
    </location>
</feature>
<dbReference type="EMBL" id="CAXAMN010026583">
    <property type="protein sequence ID" value="CAK9104105.1"/>
    <property type="molecule type" value="Genomic_DNA"/>
</dbReference>
<dbReference type="InterPro" id="IPR005821">
    <property type="entry name" value="Ion_trans_dom"/>
</dbReference>
<dbReference type="PANTHER" id="PTHR10037:SF62">
    <property type="entry name" value="SODIUM CHANNEL PROTEIN 60E"/>
    <property type="match status" value="1"/>
</dbReference>
<keyword evidence="2 6" id="KW-0812">Transmembrane</keyword>
<dbReference type="Proteomes" id="UP001642484">
    <property type="component" value="Unassembled WGS sequence"/>
</dbReference>
<evidence type="ECO:0000256" key="2">
    <source>
        <dbReference type="ARBA" id="ARBA00022692"/>
    </source>
</evidence>
<dbReference type="PANTHER" id="PTHR10037">
    <property type="entry name" value="VOLTAGE-GATED CATION CHANNEL CALCIUM AND SODIUM"/>
    <property type="match status" value="1"/>
</dbReference>
<proteinExistence type="predicted"/>
<dbReference type="InterPro" id="IPR027359">
    <property type="entry name" value="Volt_channel_dom_sf"/>
</dbReference>
<comment type="subcellular location">
    <subcellularLocation>
        <location evidence="1">Membrane</location>
        <topology evidence="1">Multi-pass membrane protein</topology>
    </subcellularLocation>
</comment>
<dbReference type="Gene3D" id="1.10.287.70">
    <property type="match status" value="1"/>
</dbReference>
<keyword evidence="9" id="KW-1185">Reference proteome</keyword>
<accession>A0ABP0RVA1</accession>
<dbReference type="Pfam" id="PF00520">
    <property type="entry name" value="Ion_trans"/>
    <property type="match status" value="1"/>
</dbReference>
<evidence type="ECO:0000256" key="3">
    <source>
        <dbReference type="ARBA" id="ARBA00022989"/>
    </source>
</evidence>